<dbReference type="SUPFAM" id="SSF141066">
    <property type="entry name" value="ICP-like"/>
    <property type="match status" value="1"/>
</dbReference>
<reference evidence="4 5" key="1">
    <citation type="submission" date="2019-11" db="EMBL/GenBank/DDBJ databases">
        <title>The genome sequence of Methylocystis heyeri.</title>
        <authorList>
            <person name="Oshkin I.Y."/>
            <person name="Miroshnikov K."/>
            <person name="Dedysh S.N."/>
        </authorList>
    </citation>
    <scope>NUCLEOTIDE SEQUENCE [LARGE SCALE GENOMIC DNA]</scope>
    <source>
        <strain evidence="4 5">H2</strain>
    </source>
</reference>
<organism evidence="4 5">
    <name type="scientific">Methylocystis heyeri</name>
    <dbReference type="NCBI Taxonomy" id="391905"/>
    <lineage>
        <taxon>Bacteria</taxon>
        <taxon>Pseudomonadati</taxon>
        <taxon>Pseudomonadota</taxon>
        <taxon>Alphaproteobacteria</taxon>
        <taxon>Hyphomicrobiales</taxon>
        <taxon>Methylocystaceae</taxon>
        <taxon>Methylocystis</taxon>
    </lineage>
</organism>
<evidence type="ECO:0000313" key="5">
    <source>
        <dbReference type="Proteomes" id="UP000309061"/>
    </source>
</evidence>
<dbReference type="GO" id="GO:0004869">
    <property type="term" value="F:cysteine-type endopeptidase inhibitor activity"/>
    <property type="evidence" value="ECO:0007669"/>
    <property type="project" value="UniProtKB-KW"/>
</dbReference>
<dbReference type="Gene3D" id="2.60.40.2020">
    <property type="match status" value="1"/>
</dbReference>
<dbReference type="Proteomes" id="UP000309061">
    <property type="component" value="Chromosome"/>
</dbReference>
<keyword evidence="2" id="KW-0789">Thiol protease inhibitor</keyword>
<dbReference type="EMBL" id="CP046052">
    <property type="protein sequence ID" value="QGM45703.1"/>
    <property type="molecule type" value="Genomic_DNA"/>
</dbReference>
<name>A0A6B8KGV0_9HYPH</name>
<feature type="domain" description="Proteinase inhibitor I42 chagasin" evidence="3">
    <location>
        <begin position="41"/>
        <end position="133"/>
    </location>
</feature>
<dbReference type="RefSeq" id="WP_136495974.1">
    <property type="nucleotide sequence ID" value="NZ_CP046052.1"/>
</dbReference>
<evidence type="ECO:0000256" key="1">
    <source>
        <dbReference type="ARBA" id="ARBA00022690"/>
    </source>
</evidence>
<dbReference type="PANTHER" id="PTHR36530:SF1">
    <property type="entry name" value="AMOEBIASIN-1"/>
    <property type="match status" value="1"/>
</dbReference>
<evidence type="ECO:0000313" key="4">
    <source>
        <dbReference type="EMBL" id="QGM45703.1"/>
    </source>
</evidence>
<evidence type="ECO:0000256" key="2">
    <source>
        <dbReference type="ARBA" id="ARBA00022704"/>
    </source>
</evidence>
<accession>A0A6B8KGV0</accession>
<gene>
    <name evidence="4" type="ORF">H2LOC_008310</name>
</gene>
<evidence type="ECO:0000259" key="3">
    <source>
        <dbReference type="Pfam" id="PF09394"/>
    </source>
</evidence>
<dbReference type="Pfam" id="PF09394">
    <property type="entry name" value="Inhibitor_I42"/>
    <property type="match status" value="1"/>
</dbReference>
<dbReference type="KEGG" id="mhey:H2LOC_008310"/>
<keyword evidence="5" id="KW-1185">Reference proteome</keyword>
<dbReference type="AlphaFoldDB" id="A0A6B8KGV0"/>
<proteinExistence type="predicted"/>
<dbReference type="InterPro" id="IPR036331">
    <property type="entry name" value="Chagasin-like_sf"/>
</dbReference>
<dbReference type="InterPro" id="IPR052781">
    <property type="entry name" value="Cys_protease_inhibitor_I42"/>
</dbReference>
<keyword evidence="1" id="KW-0646">Protease inhibitor</keyword>
<protein>
    <submittedName>
        <fullName evidence="4">Chagasin</fullName>
    </submittedName>
</protein>
<sequence>MNRFERPPEGAEMGKFKPLRTGLALALLAAPALAESISIKLAPGETAGFTLQENPTTGYVWRLDPDKSQNAGVVRLDDLGFSPPQQKPGAPPIVGAPGVHKWSVIALASGQAKLVLVLERPWEKGKAPAQTQEVDASVK</sequence>
<dbReference type="OrthoDB" id="7872263at2"/>
<dbReference type="PANTHER" id="PTHR36530">
    <property type="entry name" value="INHIBITOR OF CYSTEINE PEPTIDASE"/>
    <property type="match status" value="1"/>
</dbReference>
<dbReference type="InterPro" id="IPR018990">
    <property type="entry name" value="Prot_inh_I42_chagasin"/>
</dbReference>